<feature type="region of interest" description="Disordered" evidence="1">
    <location>
        <begin position="501"/>
        <end position="524"/>
    </location>
</feature>
<feature type="region of interest" description="Disordered" evidence="1">
    <location>
        <begin position="1"/>
        <end position="26"/>
    </location>
</feature>
<dbReference type="InterPro" id="IPR056196">
    <property type="entry name" value="Mmc1_C"/>
</dbReference>
<feature type="domain" description="Mmc1 C-terminal" evidence="2">
    <location>
        <begin position="424"/>
        <end position="623"/>
    </location>
</feature>
<evidence type="ECO:0000256" key="1">
    <source>
        <dbReference type="SAM" id="MobiDB-lite"/>
    </source>
</evidence>
<dbReference type="Pfam" id="PF23867">
    <property type="entry name" value="Mmc1_N"/>
    <property type="match status" value="1"/>
</dbReference>
<proteinExistence type="predicted"/>
<name>A0AAE0HNC1_9PEZI</name>
<evidence type="ECO:0000313" key="4">
    <source>
        <dbReference type="Proteomes" id="UP001278766"/>
    </source>
</evidence>
<dbReference type="RefSeq" id="XP_062662868.1">
    <property type="nucleotide sequence ID" value="XM_062807936.1"/>
</dbReference>
<comment type="caution">
    <text evidence="3">The sequence shown here is derived from an EMBL/GenBank/DDBJ whole genome shotgun (WGS) entry which is preliminary data.</text>
</comment>
<feature type="compositionally biased region" description="Pro residues" evidence="1">
    <location>
        <begin position="57"/>
        <end position="66"/>
    </location>
</feature>
<feature type="region of interest" description="Disordered" evidence="1">
    <location>
        <begin position="187"/>
        <end position="206"/>
    </location>
</feature>
<dbReference type="EMBL" id="JAUEPN010000002">
    <property type="protein sequence ID" value="KAK3299354.1"/>
    <property type="molecule type" value="Genomic_DNA"/>
</dbReference>
<gene>
    <name evidence="3" type="ORF">B0H64DRAFT_472499</name>
</gene>
<dbReference type="PANTHER" id="PTHR38644:SF1">
    <property type="entry name" value="EXPRESSED PROTEIN"/>
    <property type="match status" value="1"/>
</dbReference>
<organism evidence="3 4">
    <name type="scientific">Chaetomium fimeti</name>
    <dbReference type="NCBI Taxonomy" id="1854472"/>
    <lineage>
        <taxon>Eukaryota</taxon>
        <taxon>Fungi</taxon>
        <taxon>Dikarya</taxon>
        <taxon>Ascomycota</taxon>
        <taxon>Pezizomycotina</taxon>
        <taxon>Sordariomycetes</taxon>
        <taxon>Sordariomycetidae</taxon>
        <taxon>Sordariales</taxon>
        <taxon>Chaetomiaceae</taxon>
        <taxon>Chaetomium</taxon>
    </lineage>
</organism>
<reference evidence="3" key="1">
    <citation type="journal article" date="2023" name="Mol. Phylogenet. Evol.">
        <title>Genome-scale phylogeny and comparative genomics of the fungal order Sordariales.</title>
        <authorList>
            <person name="Hensen N."/>
            <person name="Bonometti L."/>
            <person name="Westerberg I."/>
            <person name="Brannstrom I.O."/>
            <person name="Guillou S."/>
            <person name="Cros-Aarteil S."/>
            <person name="Calhoun S."/>
            <person name="Haridas S."/>
            <person name="Kuo A."/>
            <person name="Mondo S."/>
            <person name="Pangilinan J."/>
            <person name="Riley R."/>
            <person name="LaButti K."/>
            <person name="Andreopoulos B."/>
            <person name="Lipzen A."/>
            <person name="Chen C."/>
            <person name="Yan M."/>
            <person name="Daum C."/>
            <person name="Ng V."/>
            <person name="Clum A."/>
            <person name="Steindorff A."/>
            <person name="Ohm R.A."/>
            <person name="Martin F."/>
            <person name="Silar P."/>
            <person name="Natvig D.O."/>
            <person name="Lalanne C."/>
            <person name="Gautier V."/>
            <person name="Ament-Velasquez S.L."/>
            <person name="Kruys A."/>
            <person name="Hutchinson M.I."/>
            <person name="Powell A.J."/>
            <person name="Barry K."/>
            <person name="Miller A.N."/>
            <person name="Grigoriev I.V."/>
            <person name="Debuchy R."/>
            <person name="Gladieux P."/>
            <person name="Hiltunen Thoren M."/>
            <person name="Johannesson H."/>
        </authorList>
    </citation>
    <scope>NUCLEOTIDE SEQUENCE</scope>
    <source>
        <strain evidence="3">CBS 168.71</strain>
    </source>
</reference>
<evidence type="ECO:0000313" key="3">
    <source>
        <dbReference type="EMBL" id="KAK3299354.1"/>
    </source>
</evidence>
<accession>A0AAE0HNC1</accession>
<dbReference type="Pfam" id="PF23868">
    <property type="entry name" value="Mmc1_C"/>
    <property type="match status" value="1"/>
</dbReference>
<reference evidence="3" key="2">
    <citation type="submission" date="2023-06" db="EMBL/GenBank/DDBJ databases">
        <authorList>
            <consortium name="Lawrence Berkeley National Laboratory"/>
            <person name="Haridas S."/>
            <person name="Hensen N."/>
            <person name="Bonometti L."/>
            <person name="Westerberg I."/>
            <person name="Brannstrom I.O."/>
            <person name="Guillou S."/>
            <person name="Cros-Aarteil S."/>
            <person name="Calhoun S."/>
            <person name="Kuo A."/>
            <person name="Mondo S."/>
            <person name="Pangilinan J."/>
            <person name="Riley R."/>
            <person name="Labutti K."/>
            <person name="Andreopoulos B."/>
            <person name="Lipzen A."/>
            <person name="Chen C."/>
            <person name="Yanf M."/>
            <person name="Daum C."/>
            <person name="Ng V."/>
            <person name="Clum A."/>
            <person name="Steindorff A."/>
            <person name="Ohm R."/>
            <person name="Martin F."/>
            <person name="Silar P."/>
            <person name="Natvig D."/>
            <person name="Lalanne C."/>
            <person name="Gautier V."/>
            <person name="Ament-Velasquez S.L."/>
            <person name="Kruys A."/>
            <person name="Hutchinson M.I."/>
            <person name="Powell A.J."/>
            <person name="Barry K."/>
            <person name="Miller A.N."/>
            <person name="Grigoriev I.V."/>
            <person name="Debuchy R."/>
            <person name="Gladieux P."/>
            <person name="Thoren M.H."/>
            <person name="Johannesson H."/>
        </authorList>
    </citation>
    <scope>NUCLEOTIDE SEQUENCE</scope>
    <source>
        <strain evidence="3">CBS 168.71</strain>
    </source>
</reference>
<dbReference type="Proteomes" id="UP001278766">
    <property type="component" value="Unassembled WGS sequence"/>
</dbReference>
<evidence type="ECO:0000259" key="2">
    <source>
        <dbReference type="Pfam" id="PF23868"/>
    </source>
</evidence>
<feature type="region of interest" description="Disordered" evidence="1">
    <location>
        <begin position="49"/>
        <end position="80"/>
    </location>
</feature>
<dbReference type="GeneID" id="87844884"/>
<sequence>MPPALALGRVLSRSRGLQSSKTKTPPICLFCTHSPSQRLPSPLLSTTTALRSQTQQQPPPSTPRTKPPQRNHSTSHSSPRADLHRALLDLQTHAPNHISLPRLQLALRNLTEPPGHESVRVAILSLATNEPPQNTTITTTTTKPTTATRLLRLALADPLQPAAAWEAQLEAHDTQSQPLVVRAGATATEAKAEGPGQEQGLQTGRGRDRHVIPELRVATPLLPRGAELEMLVAGAGPPLAAAAAAGGGNGGVVVDEAVLVPTAGVAATTAGHVAPVGTPVHMALLVGDGVRGAAGIMALPLVEGRDVIAGAVNFAQVGSEDLEGCPLVAVNVDTASEGLELFRADVGNAIKYETLWTEANVGRISEWLRKSALPNDEGVMKPPVRNLIGSLLRNARAAVQEEETRDLAAELRSKVSPRSIAHLDKVLAEWAQNAHQELQQQLDVAFTTGPWSRLGWWKLFWRADDVGMVTSEMVALRFLPDAEKGVIYLAGRIQEAGVAAGQQGRPRYAGPALPQPSTGPQKEDTITPDVVNDWPPHIPFTRNYLQQKTVPALQALSQKLVVQSASLAGLSTALAGLSYLSALGAYECGAIAALGVAFSFKRFQQKWDSARKYWEGEVREEGRKAIRATEASVAEVLDKAGKTLDPQADQSEQLKELSKIEEIITRAEKAYAQIK</sequence>
<keyword evidence="4" id="KW-1185">Reference proteome</keyword>
<dbReference type="AlphaFoldDB" id="A0AAE0HNC1"/>
<protein>
    <recommendedName>
        <fullName evidence="2">Mmc1 C-terminal domain-containing protein</fullName>
    </recommendedName>
</protein>
<dbReference type="PANTHER" id="PTHR38644">
    <property type="entry name" value="EXPRESSED PROTEIN"/>
    <property type="match status" value="1"/>
</dbReference>